<protein>
    <submittedName>
        <fullName evidence="2">Uncharacterized protein</fullName>
    </submittedName>
</protein>
<dbReference type="Proteomes" id="UP001213000">
    <property type="component" value="Unassembled WGS sequence"/>
</dbReference>
<sequence length="276" mass="30983">MILSLWYKQIRINLYASSLIFAILPETPLTVPLIDVCRANASMSGFALLVTAIIRTAEQQLSLYHAIFILHMLFFLGIGLFPVGKHRPSSIRKLWTQLVTLCIAFMFQGWALYIWANAPKFGVGALQPRADPNRSGALPTVEECNESIRYVFVFASVHATALWLRILWIVVLSLEVLAQRMGNAEPNPGRHRFRASQLPLIISYIYAIIMLELYIVRNEGIQNDENGNSPSAWSFGQVINVVMIASSGNEVIHFLLAYASSLFSRSDRDEEKSGHS</sequence>
<evidence type="ECO:0000256" key="1">
    <source>
        <dbReference type="SAM" id="Phobius"/>
    </source>
</evidence>
<keyword evidence="3" id="KW-1185">Reference proteome</keyword>
<accession>A0AAD5VQG0</accession>
<keyword evidence="1" id="KW-0812">Transmembrane</keyword>
<proteinExistence type="predicted"/>
<name>A0AAD5VQG0_9AGAR</name>
<keyword evidence="1" id="KW-1133">Transmembrane helix</keyword>
<dbReference type="EMBL" id="JANIEX010000461">
    <property type="protein sequence ID" value="KAJ3566785.1"/>
    <property type="molecule type" value="Genomic_DNA"/>
</dbReference>
<evidence type="ECO:0000313" key="2">
    <source>
        <dbReference type="EMBL" id="KAJ3566785.1"/>
    </source>
</evidence>
<comment type="caution">
    <text evidence="2">The sequence shown here is derived from an EMBL/GenBank/DDBJ whole genome shotgun (WGS) entry which is preliminary data.</text>
</comment>
<gene>
    <name evidence="2" type="ORF">NP233_g6792</name>
</gene>
<evidence type="ECO:0000313" key="3">
    <source>
        <dbReference type="Proteomes" id="UP001213000"/>
    </source>
</evidence>
<feature type="transmembrane region" description="Helical" evidence="1">
    <location>
        <begin position="63"/>
        <end position="83"/>
    </location>
</feature>
<feature type="transmembrane region" description="Helical" evidence="1">
    <location>
        <begin position="95"/>
        <end position="116"/>
    </location>
</feature>
<organism evidence="2 3">
    <name type="scientific">Leucocoprinus birnbaumii</name>
    <dbReference type="NCBI Taxonomy" id="56174"/>
    <lineage>
        <taxon>Eukaryota</taxon>
        <taxon>Fungi</taxon>
        <taxon>Dikarya</taxon>
        <taxon>Basidiomycota</taxon>
        <taxon>Agaricomycotina</taxon>
        <taxon>Agaricomycetes</taxon>
        <taxon>Agaricomycetidae</taxon>
        <taxon>Agaricales</taxon>
        <taxon>Agaricineae</taxon>
        <taxon>Agaricaceae</taxon>
        <taxon>Leucocoprinus</taxon>
    </lineage>
</organism>
<feature type="transmembrane region" description="Helical" evidence="1">
    <location>
        <begin position="198"/>
        <end position="217"/>
    </location>
</feature>
<reference evidence="2" key="1">
    <citation type="submission" date="2022-07" db="EMBL/GenBank/DDBJ databases">
        <title>Genome Sequence of Leucocoprinus birnbaumii.</title>
        <authorList>
            <person name="Buettner E."/>
        </authorList>
    </citation>
    <scope>NUCLEOTIDE SEQUENCE</scope>
    <source>
        <strain evidence="2">VT141</strain>
    </source>
</reference>
<dbReference type="AlphaFoldDB" id="A0AAD5VQG0"/>
<feature type="transmembrane region" description="Helical" evidence="1">
    <location>
        <begin position="150"/>
        <end position="177"/>
    </location>
</feature>
<keyword evidence="1" id="KW-0472">Membrane</keyword>